<accession>A0A4C1XP91</accession>
<dbReference type="AlphaFoldDB" id="A0A4C1XP91"/>
<sequence length="141" mass="16636">MYYWSLSSSTLQILYKRKDMINLSALMKALRNPGHTSLKRWNAHNLRNCIYTTILKQSVVTWKLQYNARNSAAVKFVTKASQRPKIATRRRRKRSRSVQPAHYIVRRHLERQSFARCTVRVFVQAQTGASKPISVWRAQRF</sequence>
<protein>
    <submittedName>
        <fullName evidence="1">Uncharacterized protein</fullName>
    </submittedName>
</protein>
<name>A0A4C1XP91_EUMVA</name>
<evidence type="ECO:0000313" key="2">
    <source>
        <dbReference type="Proteomes" id="UP000299102"/>
    </source>
</evidence>
<dbReference type="Proteomes" id="UP000299102">
    <property type="component" value="Unassembled WGS sequence"/>
</dbReference>
<keyword evidence="2" id="KW-1185">Reference proteome</keyword>
<proteinExistence type="predicted"/>
<organism evidence="1 2">
    <name type="scientific">Eumeta variegata</name>
    <name type="common">Bagworm moth</name>
    <name type="synonym">Eumeta japonica</name>
    <dbReference type="NCBI Taxonomy" id="151549"/>
    <lineage>
        <taxon>Eukaryota</taxon>
        <taxon>Metazoa</taxon>
        <taxon>Ecdysozoa</taxon>
        <taxon>Arthropoda</taxon>
        <taxon>Hexapoda</taxon>
        <taxon>Insecta</taxon>
        <taxon>Pterygota</taxon>
        <taxon>Neoptera</taxon>
        <taxon>Endopterygota</taxon>
        <taxon>Lepidoptera</taxon>
        <taxon>Glossata</taxon>
        <taxon>Ditrysia</taxon>
        <taxon>Tineoidea</taxon>
        <taxon>Psychidae</taxon>
        <taxon>Oiketicinae</taxon>
        <taxon>Eumeta</taxon>
    </lineage>
</organism>
<evidence type="ECO:0000313" key="1">
    <source>
        <dbReference type="EMBL" id="GBP65641.1"/>
    </source>
</evidence>
<comment type="caution">
    <text evidence="1">The sequence shown here is derived from an EMBL/GenBank/DDBJ whole genome shotgun (WGS) entry which is preliminary data.</text>
</comment>
<reference evidence="1 2" key="1">
    <citation type="journal article" date="2019" name="Commun. Biol.">
        <title>The bagworm genome reveals a unique fibroin gene that provides high tensile strength.</title>
        <authorList>
            <person name="Kono N."/>
            <person name="Nakamura H."/>
            <person name="Ohtoshi R."/>
            <person name="Tomita M."/>
            <person name="Numata K."/>
            <person name="Arakawa K."/>
        </authorList>
    </citation>
    <scope>NUCLEOTIDE SEQUENCE [LARGE SCALE GENOMIC DNA]</scope>
</reference>
<dbReference type="EMBL" id="BGZK01000935">
    <property type="protein sequence ID" value="GBP65641.1"/>
    <property type="molecule type" value="Genomic_DNA"/>
</dbReference>
<gene>
    <name evidence="1" type="ORF">EVAR_53450_1</name>
</gene>